<feature type="non-terminal residue" evidence="6">
    <location>
        <position position="1"/>
    </location>
</feature>
<accession>A0A1I3IH65</accession>
<proteinExistence type="predicted"/>
<dbReference type="Proteomes" id="UP000199630">
    <property type="component" value="Unassembled WGS sequence"/>
</dbReference>
<protein>
    <submittedName>
        <fullName evidence="6">Type I secretion C-terminal target domain (VC_A0849 subclass)</fullName>
    </submittedName>
</protein>
<comment type="cofactor">
    <cofactor evidence="1">
        <name>Ca(2+)</name>
        <dbReference type="ChEBI" id="CHEBI:29108"/>
    </cofactor>
</comment>
<dbReference type="STRING" id="588602.SAMN04487991_0002"/>
<reference evidence="7" key="1">
    <citation type="submission" date="2016-10" db="EMBL/GenBank/DDBJ databases">
        <authorList>
            <person name="Varghese N."/>
            <person name="Submissions S."/>
        </authorList>
    </citation>
    <scope>NUCLEOTIDE SEQUENCE [LARGE SCALE GENOMIC DNA]</scope>
    <source>
        <strain evidence="7">DSM 26471</strain>
    </source>
</reference>
<dbReference type="InterPro" id="IPR001343">
    <property type="entry name" value="Hemolysn_Ca-bd"/>
</dbReference>
<dbReference type="EMBL" id="FORH01000001">
    <property type="protein sequence ID" value="SFI47272.1"/>
    <property type="molecule type" value="Genomic_DNA"/>
</dbReference>
<dbReference type="Pfam" id="PF08548">
    <property type="entry name" value="Peptidase_M10_C"/>
    <property type="match status" value="1"/>
</dbReference>
<evidence type="ECO:0000313" key="6">
    <source>
        <dbReference type="EMBL" id="SFI47272.1"/>
    </source>
</evidence>
<evidence type="ECO:0000259" key="5">
    <source>
        <dbReference type="Pfam" id="PF08548"/>
    </source>
</evidence>
<dbReference type="Pfam" id="PF00353">
    <property type="entry name" value="HemolysinCabind"/>
    <property type="match status" value="1"/>
</dbReference>
<feature type="domain" description="Peptidase M10 serralysin C-terminal" evidence="5">
    <location>
        <begin position="104"/>
        <end position="183"/>
    </location>
</feature>
<evidence type="ECO:0000256" key="4">
    <source>
        <dbReference type="ARBA" id="ARBA00022737"/>
    </source>
</evidence>
<evidence type="ECO:0000256" key="1">
    <source>
        <dbReference type="ARBA" id="ARBA00001913"/>
    </source>
</evidence>
<dbReference type="SUPFAM" id="SSF51120">
    <property type="entry name" value="beta-Roll"/>
    <property type="match status" value="1"/>
</dbReference>
<keyword evidence="4" id="KW-0677">Repeat</keyword>
<dbReference type="GO" id="GO:0005615">
    <property type="term" value="C:extracellular space"/>
    <property type="evidence" value="ECO:0007669"/>
    <property type="project" value="InterPro"/>
</dbReference>
<evidence type="ECO:0000256" key="2">
    <source>
        <dbReference type="ARBA" id="ARBA00004613"/>
    </source>
</evidence>
<dbReference type="InterPro" id="IPR019960">
    <property type="entry name" value="T1SS_VCA0849"/>
</dbReference>
<dbReference type="NCBIfam" id="TIGR03661">
    <property type="entry name" value="T1SS_VCA0849"/>
    <property type="match status" value="1"/>
</dbReference>
<dbReference type="InterPro" id="IPR011049">
    <property type="entry name" value="Serralysin-like_metalloprot_C"/>
</dbReference>
<dbReference type="PRINTS" id="PR00313">
    <property type="entry name" value="CABNDNGRPT"/>
</dbReference>
<keyword evidence="7" id="KW-1185">Reference proteome</keyword>
<dbReference type="AlphaFoldDB" id="A0A1I3IH65"/>
<dbReference type="PROSITE" id="PS00330">
    <property type="entry name" value="HEMOLYSIN_CALCIUM"/>
    <property type="match status" value="1"/>
</dbReference>
<dbReference type="Pfam" id="PF03382">
    <property type="entry name" value="DUF285"/>
    <property type="match status" value="1"/>
</dbReference>
<dbReference type="InterPro" id="IPR005046">
    <property type="entry name" value="DUF285"/>
</dbReference>
<dbReference type="InterPro" id="IPR018511">
    <property type="entry name" value="Hemolysin-typ_Ca-bd_CS"/>
</dbReference>
<comment type="subcellular location">
    <subcellularLocation>
        <location evidence="2">Secreted</location>
    </subcellularLocation>
</comment>
<dbReference type="GO" id="GO:0005509">
    <property type="term" value="F:calcium ion binding"/>
    <property type="evidence" value="ECO:0007669"/>
    <property type="project" value="InterPro"/>
</dbReference>
<organism evidence="6 7">
    <name type="scientific">Celeribacter neptunius</name>
    <dbReference type="NCBI Taxonomy" id="588602"/>
    <lineage>
        <taxon>Bacteria</taxon>
        <taxon>Pseudomonadati</taxon>
        <taxon>Pseudomonadota</taxon>
        <taxon>Alphaproteobacteria</taxon>
        <taxon>Rhodobacterales</taxon>
        <taxon>Roseobacteraceae</taxon>
        <taxon>Celeribacter</taxon>
    </lineage>
</organism>
<name>A0A1I3IH65_9RHOB</name>
<sequence>TMFYGASSFNQDIGGWDIGSVTTMAGMFSGSGMSLENMDATLEGWAKLDTTAGETAIQSGVDLTTADYTDATAVQYLRDHYGWNISGTLSGGAVAGDNAADDTMDYSAEAISQILHGLGGNDSITGGSAADSIYGGAGDDTLTGGAGWDTFWVTFEDAGNDTITDFDATAGGDVLDISQLLIGYTGTLGDFVTAADDGSGGTLLTIDHDGTGALDSPVTVDLEGVTFGATVLDDLLANGNLTVI</sequence>
<gene>
    <name evidence="6" type="ORF">SAMN04487991_0002</name>
</gene>
<keyword evidence="3" id="KW-0964">Secreted</keyword>
<evidence type="ECO:0000256" key="3">
    <source>
        <dbReference type="ARBA" id="ARBA00022525"/>
    </source>
</evidence>
<dbReference type="InterPro" id="IPR013858">
    <property type="entry name" value="Peptidase_M10B_C"/>
</dbReference>
<dbReference type="Gene3D" id="2.150.10.10">
    <property type="entry name" value="Serralysin-like metalloprotease, C-terminal"/>
    <property type="match status" value="1"/>
</dbReference>
<dbReference type="RefSeq" id="WP_177212974.1">
    <property type="nucleotide sequence ID" value="NZ_FORH01000001.1"/>
</dbReference>
<evidence type="ECO:0000313" key="7">
    <source>
        <dbReference type="Proteomes" id="UP000199630"/>
    </source>
</evidence>